<evidence type="ECO:0000313" key="1">
    <source>
        <dbReference type="EMBL" id="KAA6331945.1"/>
    </source>
</evidence>
<evidence type="ECO:0000313" key="2">
    <source>
        <dbReference type="Proteomes" id="UP000324800"/>
    </source>
</evidence>
<dbReference type="AlphaFoldDB" id="A0A5J4RF35"/>
<protein>
    <submittedName>
        <fullName evidence="1">Uncharacterized protein</fullName>
    </submittedName>
</protein>
<comment type="caution">
    <text evidence="1">The sequence shown here is derived from an EMBL/GenBank/DDBJ whole genome shotgun (WGS) entry which is preliminary data.</text>
</comment>
<name>A0A5J4RF35_9EUKA</name>
<accession>A0A5J4RF35</accession>
<dbReference type="Proteomes" id="UP000324800">
    <property type="component" value="Unassembled WGS sequence"/>
</dbReference>
<dbReference type="EMBL" id="SNRW01042518">
    <property type="protein sequence ID" value="KAA6331945.1"/>
    <property type="molecule type" value="Genomic_DNA"/>
</dbReference>
<feature type="non-terminal residue" evidence="1">
    <location>
        <position position="63"/>
    </location>
</feature>
<proteinExistence type="predicted"/>
<gene>
    <name evidence="1" type="ORF">EZS28_053329</name>
</gene>
<organism evidence="1 2">
    <name type="scientific">Streblomastix strix</name>
    <dbReference type="NCBI Taxonomy" id="222440"/>
    <lineage>
        <taxon>Eukaryota</taxon>
        <taxon>Metamonada</taxon>
        <taxon>Preaxostyla</taxon>
        <taxon>Oxymonadida</taxon>
        <taxon>Streblomastigidae</taxon>
        <taxon>Streblomastix</taxon>
    </lineage>
</organism>
<reference evidence="1 2" key="1">
    <citation type="submission" date="2019-03" db="EMBL/GenBank/DDBJ databases">
        <title>Single cell metagenomics reveals metabolic interactions within the superorganism composed of flagellate Streblomastix strix and complex community of Bacteroidetes bacteria on its surface.</title>
        <authorList>
            <person name="Treitli S.C."/>
            <person name="Kolisko M."/>
            <person name="Husnik F."/>
            <person name="Keeling P."/>
            <person name="Hampl V."/>
        </authorList>
    </citation>
    <scope>NUCLEOTIDE SEQUENCE [LARGE SCALE GENOMIC DNA]</scope>
    <source>
        <strain evidence="1">ST1C</strain>
    </source>
</reference>
<sequence length="63" mass="6996">MATLAIELGQLLKQVSPPEPTDFLRGDLLNIQTWLGKIDDTTTNPINEDFKVSLPLLNGETKM</sequence>